<dbReference type="RefSeq" id="WP_031471146.1">
    <property type="nucleotide sequence ID" value="NZ_FOZC01000001.1"/>
</dbReference>
<dbReference type="EMBL" id="FOZC01000001">
    <property type="protein sequence ID" value="SFR64074.1"/>
    <property type="molecule type" value="Genomic_DNA"/>
</dbReference>
<evidence type="ECO:0000256" key="3">
    <source>
        <dbReference type="ARBA" id="ARBA00022448"/>
    </source>
</evidence>
<dbReference type="GO" id="GO:0055085">
    <property type="term" value="P:transmembrane transport"/>
    <property type="evidence" value="ECO:0007669"/>
    <property type="project" value="InterPro"/>
</dbReference>
<accession>A0A1I6IBT5</accession>
<dbReference type="Pfam" id="PF03480">
    <property type="entry name" value="DctP"/>
    <property type="match status" value="1"/>
</dbReference>
<dbReference type="NCBIfam" id="NF037995">
    <property type="entry name" value="TRAP_S1"/>
    <property type="match status" value="1"/>
</dbReference>
<comment type="similarity">
    <text evidence="2">Belongs to the bacterial solute-binding protein 7 family.</text>
</comment>
<dbReference type="InterPro" id="IPR018389">
    <property type="entry name" value="DctP_fam"/>
</dbReference>
<organism evidence="6 7">
    <name type="scientific">[Clostridium] aminophilum</name>
    <dbReference type="NCBI Taxonomy" id="1526"/>
    <lineage>
        <taxon>Bacteria</taxon>
        <taxon>Bacillati</taxon>
        <taxon>Bacillota</taxon>
        <taxon>Clostridia</taxon>
        <taxon>Lachnospirales</taxon>
        <taxon>Lachnospiraceae</taxon>
    </lineage>
</organism>
<dbReference type="PROSITE" id="PS51257">
    <property type="entry name" value="PROKAR_LIPOPROTEIN"/>
    <property type="match status" value="1"/>
</dbReference>
<dbReference type="PANTHER" id="PTHR33376">
    <property type="match status" value="1"/>
</dbReference>
<dbReference type="CDD" id="cd13603">
    <property type="entry name" value="PBP2_TRAP_Siap_TeaA_like"/>
    <property type="match status" value="1"/>
</dbReference>
<dbReference type="AlphaFoldDB" id="A0A1I6IBT5"/>
<keyword evidence="6" id="KW-0675">Receptor</keyword>
<dbReference type="Proteomes" id="UP000214760">
    <property type="component" value="Unassembled WGS sequence"/>
</dbReference>
<reference evidence="6 7" key="1">
    <citation type="submission" date="2016-10" db="EMBL/GenBank/DDBJ databases">
        <authorList>
            <person name="de Groot N.N."/>
        </authorList>
    </citation>
    <scope>NUCLEOTIDE SEQUENCE [LARGE SCALE GENOMIC DNA]</scope>
    <source>
        <strain evidence="6 7">F</strain>
    </source>
</reference>
<evidence type="ECO:0000256" key="1">
    <source>
        <dbReference type="ARBA" id="ARBA00004196"/>
    </source>
</evidence>
<sequence length="376" mass="41103">MKLRTIRTLIATGILVSGLSACGASQPTAPSTQQTASANKEAVTSDTGLNYKDYLSAQYPSIPANGPEIALTIAHAGAENSGQQVLMNALKNTLEEKSNGKLKVTVYPNGQLGSDAEIITSCLKGDIDIAYQSGSTHSSQVPETQIFDTPFLFSGLSKDKVMKIITDSEFRTMYNEANEKAGLKCLMLRVWGSMNLTSNRPVNSLSDLQGLKIRTAQAESRMAVWSALGANPTPLAFSELYMALQNGTVDAQDNNLENAVVSGAAEVQKYLIPTQSMMPSLDVCMNKSKFDSMPAEYQQLLLQACKDLEKYDYDVTEMAEQHFHDQLINDYHLKECTLSDDTRAQMREAAKPAIDTVKRAVKNDAMYAVIEKLIKD</sequence>
<dbReference type="GO" id="GO:0030288">
    <property type="term" value="C:outer membrane-bounded periplasmic space"/>
    <property type="evidence" value="ECO:0007669"/>
    <property type="project" value="InterPro"/>
</dbReference>
<keyword evidence="4 5" id="KW-0732">Signal</keyword>
<protein>
    <submittedName>
        <fullName evidence="6">Tripartite ATP-independent transporter solute receptor, DctP family</fullName>
    </submittedName>
</protein>
<evidence type="ECO:0000256" key="4">
    <source>
        <dbReference type="ARBA" id="ARBA00022729"/>
    </source>
</evidence>
<keyword evidence="3" id="KW-0813">Transport</keyword>
<dbReference type="Gene3D" id="3.40.190.170">
    <property type="entry name" value="Bacterial extracellular solute-binding protein, family 7"/>
    <property type="match status" value="1"/>
</dbReference>
<evidence type="ECO:0000313" key="6">
    <source>
        <dbReference type="EMBL" id="SFR64074.1"/>
    </source>
</evidence>
<feature type="chain" id="PRO_5038873261" evidence="5">
    <location>
        <begin position="24"/>
        <end position="376"/>
    </location>
</feature>
<dbReference type="InterPro" id="IPR038404">
    <property type="entry name" value="TRAP_DctP_sf"/>
</dbReference>
<name>A0A1I6IBT5_9FIRM</name>
<proteinExistence type="inferred from homology"/>
<dbReference type="InterPro" id="IPR004682">
    <property type="entry name" value="TRAP_DctP"/>
</dbReference>
<dbReference type="NCBIfam" id="TIGR00787">
    <property type="entry name" value="dctP"/>
    <property type="match status" value="1"/>
</dbReference>
<gene>
    <name evidence="6" type="ORF">SAMN02910262_00172</name>
</gene>
<comment type="subcellular location">
    <subcellularLocation>
        <location evidence="1">Cell envelope</location>
    </subcellularLocation>
</comment>
<dbReference type="PANTHER" id="PTHR33376:SF4">
    <property type="entry name" value="SIALIC ACID-BINDING PERIPLASMIC PROTEIN SIAP"/>
    <property type="match status" value="1"/>
</dbReference>
<evidence type="ECO:0000256" key="2">
    <source>
        <dbReference type="ARBA" id="ARBA00009023"/>
    </source>
</evidence>
<dbReference type="PIRSF" id="PIRSF006470">
    <property type="entry name" value="DctB"/>
    <property type="match status" value="1"/>
</dbReference>
<evidence type="ECO:0000313" key="7">
    <source>
        <dbReference type="Proteomes" id="UP000214760"/>
    </source>
</evidence>
<feature type="signal peptide" evidence="5">
    <location>
        <begin position="1"/>
        <end position="23"/>
    </location>
</feature>
<evidence type="ECO:0000256" key="5">
    <source>
        <dbReference type="SAM" id="SignalP"/>
    </source>
</evidence>